<evidence type="ECO:0000313" key="8">
    <source>
        <dbReference type="Proteomes" id="UP000054383"/>
    </source>
</evidence>
<name>A0A0U1M2J9_TALIS</name>
<comment type="similarity">
    <text evidence="1">Belongs to the Gfa family.</text>
</comment>
<evidence type="ECO:0000313" key="7">
    <source>
        <dbReference type="EMBL" id="CRG89789.1"/>
    </source>
</evidence>
<dbReference type="Pfam" id="PF04828">
    <property type="entry name" value="GFA"/>
    <property type="match status" value="2"/>
</dbReference>
<organism evidence="7 8">
    <name type="scientific">Talaromyces islandicus</name>
    <name type="common">Penicillium islandicum</name>
    <dbReference type="NCBI Taxonomy" id="28573"/>
    <lineage>
        <taxon>Eukaryota</taxon>
        <taxon>Fungi</taxon>
        <taxon>Dikarya</taxon>
        <taxon>Ascomycota</taxon>
        <taxon>Pezizomycotina</taxon>
        <taxon>Eurotiomycetes</taxon>
        <taxon>Eurotiomycetidae</taxon>
        <taxon>Eurotiales</taxon>
        <taxon>Trichocomaceae</taxon>
        <taxon>Talaromyces</taxon>
        <taxon>Talaromyces sect. Islandici</taxon>
    </lineage>
</organism>
<dbReference type="SUPFAM" id="SSF51316">
    <property type="entry name" value="Mss4-like"/>
    <property type="match status" value="2"/>
</dbReference>
<feature type="region of interest" description="Disordered" evidence="5">
    <location>
        <begin position="136"/>
        <end position="173"/>
    </location>
</feature>
<evidence type="ECO:0000256" key="2">
    <source>
        <dbReference type="ARBA" id="ARBA00022723"/>
    </source>
</evidence>
<dbReference type="PANTHER" id="PTHR33337:SF32">
    <property type="entry name" value="DUF636 DOMAIN PROTEIN (AFU_ORTHOLOGUE AFUA_7G04120)"/>
    <property type="match status" value="1"/>
</dbReference>
<keyword evidence="8" id="KW-1185">Reference proteome</keyword>
<dbReference type="GO" id="GO:0046872">
    <property type="term" value="F:metal ion binding"/>
    <property type="evidence" value="ECO:0007669"/>
    <property type="project" value="UniProtKB-KW"/>
</dbReference>
<dbReference type="STRING" id="28573.A0A0U1M2J9"/>
<dbReference type="InterPro" id="IPR006913">
    <property type="entry name" value="CENP-V/GFA"/>
</dbReference>
<dbReference type="PROSITE" id="PS51891">
    <property type="entry name" value="CENP_V_GFA"/>
    <property type="match status" value="1"/>
</dbReference>
<evidence type="ECO:0000256" key="4">
    <source>
        <dbReference type="ARBA" id="ARBA00023239"/>
    </source>
</evidence>
<keyword evidence="2" id="KW-0479">Metal-binding</keyword>
<keyword evidence="4" id="KW-0456">Lyase</keyword>
<feature type="compositionally biased region" description="Acidic residues" evidence="5">
    <location>
        <begin position="161"/>
        <end position="171"/>
    </location>
</feature>
<dbReference type="OrthoDB" id="5422068at2759"/>
<dbReference type="OMA" id="YREFCNR"/>
<reference evidence="7 8" key="1">
    <citation type="submission" date="2015-04" db="EMBL/GenBank/DDBJ databases">
        <authorList>
            <person name="Syromyatnikov M.Y."/>
            <person name="Popov V.N."/>
        </authorList>
    </citation>
    <scope>NUCLEOTIDE SEQUENCE [LARGE SCALE GENOMIC DNA]</scope>
    <source>
        <strain evidence="7">WF-38-12</strain>
    </source>
</reference>
<dbReference type="Gene3D" id="3.90.1590.10">
    <property type="entry name" value="glutathione-dependent formaldehyde- activating enzyme (gfa)"/>
    <property type="match status" value="2"/>
</dbReference>
<sequence>MPETSNIACLCGQVAQRVLLADESSLSLCHCSSCRSTSGLLCTSYLALHCSPFNTDRLSSLSEYAQSADIRRWFCAVCGAHVFAYAGHADRYYVATGLLETTISLPERIKRVTHWGAQETRDGGLSRFLRHDSNSNSISTSANGDETACLLGPTTVANKGDDDDDKDDNETEKDIHSLQARCHCSGVAFSITRPDDIRSRAVSSPWPDLLVPYHSASQREKSNPDDVKWWIVTGGEPKPAKYLAGTCACTSCRLASGFPIQTWAFVPKANIQSAAGRQFEYRDPSASLQCFQSSPGVFREFCKECGATVFWHCSERPGVVDVSVGLLRAQSGARALDWLDWVTARVSFAEDAPGDPLIALLEKGLRAS</sequence>
<evidence type="ECO:0000256" key="5">
    <source>
        <dbReference type="SAM" id="MobiDB-lite"/>
    </source>
</evidence>
<keyword evidence="3" id="KW-0862">Zinc</keyword>
<dbReference type="PANTHER" id="PTHR33337">
    <property type="entry name" value="GFA DOMAIN-CONTAINING PROTEIN"/>
    <property type="match status" value="1"/>
</dbReference>
<dbReference type="InterPro" id="IPR011057">
    <property type="entry name" value="Mss4-like_sf"/>
</dbReference>
<evidence type="ECO:0000256" key="1">
    <source>
        <dbReference type="ARBA" id="ARBA00005495"/>
    </source>
</evidence>
<gene>
    <name evidence="7" type="ORF">PISL3812_06828</name>
</gene>
<protein>
    <recommendedName>
        <fullName evidence="6">CENP-V/GFA domain-containing protein</fullName>
    </recommendedName>
</protein>
<feature type="domain" description="CENP-V/GFA" evidence="6">
    <location>
        <begin position="4"/>
        <end position="121"/>
    </location>
</feature>
<dbReference type="EMBL" id="CVMT01000006">
    <property type="protein sequence ID" value="CRG89789.1"/>
    <property type="molecule type" value="Genomic_DNA"/>
</dbReference>
<evidence type="ECO:0000256" key="3">
    <source>
        <dbReference type="ARBA" id="ARBA00022833"/>
    </source>
</evidence>
<accession>A0A0U1M2J9</accession>
<dbReference type="AlphaFoldDB" id="A0A0U1M2J9"/>
<dbReference type="GO" id="GO:0016846">
    <property type="term" value="F:carbon-sulfur lyase activity"/>
    <property type="evidence" value="ECO:0007669"/>
    <property type="project" value="InterPro"/>
</dbReference>
<evidence type="ECO:0000259" key="6">
    <source>
        <dbReference type="PROSITE" id="PS51891"/>
    </source>
</evidence>
<dbReference type="Proteomes" id="UP000054383">
    <property type="component" value="Unassembled WGS sequence"/>
</dbReference>
<proteinExistence type="inferred from homology"/>